<dbReference type="EMBL" id="JACZHT010000010">
    <property type="protein sequence ID" value="MBE1237974.1"/>
    <property type="molecule type" value="Genomic_DNA"/>
</dbReference>
<dbReference type="PANTHER" id="PTHR43484">
    <property type="match status" value="1"/>
</dbReference>
<keyword evidence="4" id="KW-1003">Cell membrane</keyword>
<evidence type="ECO:0000256" key="3">
    <source>
        <dbReference type="ARBA" id="ARBA00021897"/>
    </source>
</evidence>
<dbReference type="GO" id="GO:0003774">
    <property type="term" value="F:cytoskeletal motor activity"/>
    <property type="evidence" value="ECO:0007669"/>
    <property type="project" value="InterPro"/>
</dbReference>
<evidence type="ECO:0000256" key="1">
    <source>
        <dbReference type="ARBA" id="ARBA00004413"/>
    </source>
</evidence>
<keyword evidence="7" id="KW-0472">Membrane</keyword>
<dbReference type="PANTHER" id="PTHR43484:SF1">
    <property type="entry name" value="FLAGELLAR MOTOR SWITCH PROTEIN FLIN"/>
    <property type="match status" value="1"/>
</dbReference>
<feature type="domain" description="Flagellar motor switch protein FliN-like C-terminal" evidence="8">
    <location>
        <begin position="15"/>
        <end position="86"/>
    </location>
</feature>
<evidence type="ECO:0000313" key="10">
    <source>
        <dbReference type="Proteomes" id="UP000631034"/>
    </source>
</evidence>
<evidence type="ECO:0000256" key="2">
    <source>
        <dbReference type="ARBA" id="ARBA00009226"/>
    </source>
</evidence>
<keyword evidence="5" id="KW-0145">Chemotaxis</keyword>
<organism evidence="9 10">
    <name type="scientific">Phaeovibrio sulfidiphilus</name>
    <dbReference type="NCBI Taxonomy" id="1220600"/>
    <lineage>
        <taxon>Bacteria</taxon>
        <taxon>Pseudomonadati</taxon>
        <taxon>Pseudomonadota</taxon>
        <taxon>Alphaproteobacteria</taxon>
        <taxon>Rhodospirillales</taxon>
        <taxon>Rhodospirillaceae</taxon>
        <taxon>Phaeovibrio</taxon>
    </lineage>
</organism>
<dbReference type="GO" id="GO:0009425">
    <property type="term" value="C:bacterial-type flagellum basal body"/>
    <property type="evidence" value="ECO:0007669"/>
    <property type="project" value="InterPro"/>
</dbReference>
<keyword evidence="9" id="KW-0282">Flagellum</keyword>
<evidence type="ECO:0000256" key="4">
    <source>
        <dbReference type="ARBA" id="ARBA00022475"/>
    </source>
</evidence>
<dbReference type="InterPro" id="IPR001543">
    <property type="entry name" value="FliN-like_C"/>
</dbReference>
<dbReference type="InterPro" id="IPR036429">
    <property type="entry name" value="SpoA-like_sf"/>
</dbReference>
<comment type="subcellular location">
    <subcellularLocation>
        <location evidence="1">Cell membrane</location>
        <topology evidence="1">Peripheral membrane protein</topology>
        <orientation evidence="1">Cytoplasmic side</orientation>
    </subcellularLocation>
</comment>
<keyword evidence="6" id="KW-0283">Flagellar rotation</keyword>
<comment type="caution">
    <text evidence="9">The sequence shown here is derived from an EMBL/GenBank/DDBJ whole genome shotgun (WGS) entry which is preliminary data.</text>
</comment>
<proteinExistence type="inferred from homology"/>
<dbReference type="Proteomes" id="UP000631034">
    <property type="component" value="Unassembled WGS sequence"/>
</dbReference>
<name>A0A8J6YQI4_9PROT</name>
<keyword evidence="9" id="KW-0969">Cilium</keyword>
<comment type="similarity">
    <text evidence="2">Belongs to the FliN/MopA/SpaO family.</text>
</comment>
<keyword evidence="10" id="KW-1185">Reference proteome</keyword>
<evidence type="ECO:0000256" key="5">
    <source>
        <dbReference type="ARBA" id="ARBA00022500"/>
    </source>
</evidence>
<evidence type="ECO:0000313" key="9">
    <source>
        <dbReference type="EMBL" id="MBE1237974.1"/>
    </source>
</evidence>
<accession>A0A8J6YQI4</accession>
<gene>
    <name evidence="9" type="ORF">IHV25_10010</name>
</gene>
<keyword evidence="9" id="KW-0966">Cell projection</keyword>
<dbReference type="Gene3D" id="2.30.330.10">
    <property type="entry name" value="SpoA-like"/>
    <property type="match status" value="1"/>
</dbReference>
<dbReference type="AlphaFoldDB" id="A0A8J6YQI4"/>
<dbReference type="GO" id="GO:0006935">
    <property type="term" value="P:chemotaxis"/>
    <property type="evidence" value="ECO:0007669"/>
    <property type="project" value="UniProtKB-KW"/>
</dbReference>
<dbReference type="Pfam" id="PF01052">
    <property type="entry name" value="FliMN_C"/>
    <property type="match status" value="1"/>
</dbReference>
<dbReference type="PRINTS" id="PR00956">
    <property type="entry name" value="FLGMOTORFLIN"/>
</dbReference>
<dbReference type="InterPro" id="IPR051469">
    <property type="entry name" value="FliN/MopA/SpaO"/>
</dbReference>
<dbReference type="GO" id="GO:0071973">
    <property type="term" value="P:bacterial-type flagellum-dependent cell motility"/>
    <property type="evidence" value="ECO:0007669"/>
    <property type="project" value="InterPro"/>
</dbReference>
<evidence type="ECO:0000256" key="6">
    <source>
        <dbReference type="ARBA" id="ARBA00022779"/>
    </source>
</evidence>
<evidence type="ECO:0000259" key="8">
    <source>
        <dbReference type="Pfam" id="PF01052"/>
    </source>
</evidence>
<dbReference type="InterPro" id="IPR001172">
    <property type="entry name" value="FliN_T3SS_HrcQb"/>
</dbReference>
<sequence>MPDETVIDTLKAQEAVQSVPVEISVVLGRADLRVHQLLKLGRGAVVELEQKITEPIEIFANGILIAKGEVNIIDGDKIGVTFTEIVRSLAAV</sequence>
<dbReference type="SUPFAM" id="SSF101801">
    <property type="entry name" value="Surface presentation of antigens (SPOA)"/>
    <property type="match status" value="1"/>
</dbReference>
<evidence type="ECO:0000256" key="7">
    <source>
        <dbReference type="ARBA" id="ARBA00023136"/>
    </source>
</evidence>
<reference evidence="9" key="1">
    <citation type="submission" date="2020-10" db="EMBL/GenBank/DDBJ databases">
        <title>Genome sequence of the unusual species of purple photosynthetic bacteria, Phaeovibrio sulfidiphilus DSM 23193, type strain.</title>
        <authorList>
            <person name="Kyndt J.A."/>
            <person name="Meyer T.E."/>
        </authorList>
    </citation>
    <scope>NUCLEOTIDE SEQUENCE</scope>
    <source>
        <strain evidence="9">DSM 23193</strain>
    </source>
</reference>
<dbReference type="GO" id="GO:0005886">
    <property type="term" value="C:plasma membrane"/>
    <property type="evidence" value="ECO:0007669"/>
    <property type="project" value="UniProtKB-SubCell"/>
</dbReference>
<dbReference type="RefSeq" id="WP_192534988.1">
    <property type="nucleotide sequence ID" value="NZ_JACZHT010000010.1"/>
</dbReference>
<protein>
    <recommendedName>
        <fullName evidence="3">Flagellar motor switch protein FliN</fullName>
    </recommendedName>
</protein>